<evidence type="ECO:0000313" key="5">
    <source>
        <dbReference type="Proteomes" id="UP000621799"/>
    </source>
</evidence>
<dbReference type="InterPro" id="IPR001789">
    <property type="entry name" value="Sig_transdc_resp-reg_receiver"/>
</dbReference>
<proteinExistence type="predicted"/>
<name>A0A928Z7Y6_9CYAN</name>
<comment type="caution">
    <text evidence="4">The sequence shown here is derived from an EMBL/GenBank/DDBJ whole genome shotgun (WGS) entry which is preliminary data.</text>
</comment>
<feature type="non-terminal residue" evidence="4">
    <location>
        <position position="197"/>
    </location>
</feature>
<feature type="domain" description="Response regulatory" evidence="3">
    <location>
        <begin position="3"/>
        <end position="119"/>
    </location>
</feature>
<keyword evidence="1 2" id="KW-0597">Phosphoprotein</keyword>
<protein>
    <submittedName>
        <fullName evidence="4">Response regulator</fullName>
    </submittedName>
</protein>
<dbReference type="GO" id="GO:0000160">
    <property type="term" value="P:phosphorelay signal transduction system"/>
    <property type="evidence" value="ECO:0007669"/>
    <property type="project" value="InterPro"/>
</dbReference>
<keyword evidence="5" id="KW-1185">Reference proteome</keyword>
<dbReference type="CDD" id="cd17574">
    <property type="entry name" value="REC_OmpR"/>
    <property type="match status" value="1"/>
</dbReference>
<dbReference type="Gene3D" id="3.40.50.2300">
    <property type="match status" value="1"/>
</dbReference>
<dbReference type="PANTHER" id="PTHR44591">
    <property type="entry name" value="STRESS RESPONSE REGULATOR PROTEIN 1"/>
    <property type="match status" value="1"/>
</dbReference>
<dbReference type="EMBL" id="JADEXN010000060">
    <property type="protein sequence ID" value="MBE9040163.1"/>
    <property type="molecule type" value="Genomic_DNA"/>
</dbReference>
<organism evidence="4 5">
    <name type="scientific">Zarconia navalis LEGE 11467</name>
    <dbReference type="NCBI Taxonomy" id="1828826"/>
    <lineage>
        <taxon>Bacteria</taxon>
        <taxon>Bacillati</taxon>
        <taxon>Cyanobacteriota</taxon>
        <taxon>Cyanophyceae</taxon>
        <taxon>Oscillatoriophycideae</taxon>
        <taxon>Oscillatoriales</taxon>
        <taxon>Oscillatoriales incertae sedis</taxon>
        <taxon>Zarconia</taxon>
        <taxon>Zarconia navalis</taxon>
    </lineage>
</organism>
<reference evidence="4" key="1">
    <citation type="submission" date="2020-10" db="EMBL/GenBank/DDBJ databases">
        <authorList>
            <person name="Castelo-Branco R."/>
            <person name="Eusebio N."/>
            <person name="Adriana R."/>
            <person name="Vieira A."/>
            <person name="Brugerolle De Fraissinette N."/>
            <person name="Rezende De Castro R."/>
            <person name="Schneider M.P."/>
            <person name="Vasconcelos V."/>
            <person name="Leao P.N."/>
        </authorList>
    </citation>
    <scope>NUCLEOTIDE SEQUENCE</scope>
    <source>
        <strain evidence="4">LEGE 11467</strain>
    </source>
</reference>
<dbReference type="Pfam" id="PF00072">
    <property type="entry name" value="Response_reg"/>
    <property type="match status" value="1"/>
</dbReference>
<feature type="modified residue" description="4-aspartylphosphate" evidence="2">
    <location>
        <position position="52"/>
    </location>
</feature>
<evidence type="ECO:0000256" key="1">
    <source>
        <dbReference type="ARBA" id="ARBA00022553"/>
    </source>
</evidence>
<dbReference type="Gene3D" id="3.30.70.270">
    <property type="match status" value="1"/>
</dbReference>
<gene>
    <name evidence="4" type="ORF">IQ235_05075</name>
</gene>
<dbReference type="SMART" id="SM00448">
    <property type="entry name" value="REC"/>
    <property type="match status" value="1"/>
</dbReference>
<sequence length="197" mass="22079">MTKILIVEDNDSIRDSILEILEAEGYEAIGTQEGKLGYELAIAEVPDLILCDVTMPQLDGYEVLALIRQNPIATTIPFIFLTAKSAKGDFRLAMELGADDYLTKPFTRAELLGAIDAQLQKKAATHAYYIKEIEIKEEQLDYLMHYDSLTGLPNRLSLQEKFDRIGGGQTLDGEESPMIPMLYVSLDRFNQTIEAWG</sequence>
<dbReference type="Proteomes" id="UP000621799">
    <property type="component" value="Unassembled WGS sequence"/>
</dbReference>
<dbReference type="RefSeq" id="WP_264320421.1">
    <property type="nucleotide sequence ID" value="NZ_JADEXN010000060.1"/>
</dbReference>
<dbReference type="InterPro" id="IPR011006">
    <property type="entry name" value="CheY-like_superfamily"/>
</dbReference>
<accession>A0A928Z7Y6</accession>
<evidence type="ECO:0000256" key="2">
    <source>
        <dbReference type="PROSITE-ProRule" id="PRU00169"/>
    </source>
</evidence>
<evidence type="ECO:0000313" key="4">
    <source>
        <dbReference type="EMBL" id="MBE9040163.1"/>
    </source>
</evidence>
<dbReference type="SUPFAM" id="SSF52172">
    <property type="entry name" value="CheY-like"/>
    <property type="match status" value="1"/>
</dbReference>
<evidence type="ECO:0000259" key="3">
    <source>
        <dbReference type="PROSITE" id="PS50110"/>
    </source>
</evidence>
<dbReference type="AlphaFoldDB" id="A0A928Z7Y6"/>
<dbReference type="InterPro" id="IPR043128">
    <property type="entry name" value="Rev_trsase/Diguanyl_cyclase"/>
</dbReference>
<dbReference type="PANTHER" id="PTHR44591:SF3">
    <property type="entry name" value="RESPONSE REGULATORY DOMAIN-CONTAINING PROTEIN"/>
    <property type="match status" value="1"/>
</dbReference>
<dbReference type="PROSITE" id="PS50110">
    <property type="entry name" value="RESPONSE_REGULATORY"/>
    <property type="match status" value="1"/>
</dbReference>
<dbReference type="InterPro" id="IPR050595">
    <property type="entry name" value="Bact_response_regulator"/>
</dbReference>